<dbReference type="AlphaFoldDB" id="A0A0N8PP13"/>
<proteinExistence type="predicted"/>
<dbReference type="STRING" id="471514.AN477_14525"/>
<accession>A0A0N8PP13</accession>
<reference evidence="1 2" key="1">
    <citation type="submission" date="2015-09" db="EMBL/GenBank/DDBJ databases">
        <title>Draft genome sequence of Alicyclobacillus ferrooxydans DSM 22381.</title>
        <authorList>
            <person name="Hemp J."/>
        </authorList>
    </citation>
    <scope>NUCLEOTIDE SEQUENCE [LARGE SCALE GENOMIC DNA]</scope>
    <source>
        <strain evidence="1 2">TC-34</strain>
    </source>
</reference>
<dbReference type="PATRIC" id="fig|471514.4.peg.3817"/>
<dbReference type="OrthoDB" id="2376357at2"/>
<sequence>MNQDVEKVYRTVTSSLGVVFENFPVYRYDGQDFYLMRDEWLAERIEKLVPENLRSAARFDCRFIPEFQEALQGGELSKSETKIMKWLQTMSQHGLPM</sequence>
<dbReference type="Proteomes" id="UP000050482">
    <property type="component" value="Unassembled WGS sequence"/>
</dbReference>
<keyword evidence="2" id="KW-1185">Reference proteome</keyword>
<evidence type="ECO:0000313" key="1">
    <source>
        <dbReference type="EMBL" id="KPV43045.1"/>
    </source>
</evidence>
<dbReference type="EMBL" id="LJCO01000059">
    <property type="protein sequence ID" value="KPV43045.1"/>
    <property type="molecule type" value="Genomic_DNA"/>
</dbReference>
<protein>
    <submittedName>
        <fullName evidence="1">Uncharacterized protein</fullName>
    </submittedName>
</protein>
<gene>
    <name evidence="1" type="ORF">AN477_14525</name>
</gene>
<dbReference type="RefSeq" id="WP_054969892.1">
    <property type="nucleotide sequence ID" value="NZ_LJCO01000059.1"/>
</dbReference>
<evidence type="ECO:0000313" key="2">
    <source>
        <dbReference type="Proteomes" id="UP000050482"/>
    </source>
</evidence>
<name>A0A0N8PP13_9BACL</name>
<comment type="caution">
    <text evidence="1">The sequence shown here is derived from an EMBL/GenBank/DDBJ whole genome shotgun (WGS) entry which is preliminary data.</text>
</comment>
<organism evidence="1 2">
    <name type="scientific">Alicyclobacillus ferrooxydans</name>
    <dbReference type="NCBI Taxonomy" id="471514"/>
    <lineage>
        <taxon>Bacteria</taxon>
        <taxon>Bacillati</taxon>
        <taxon>Bacillota</taxon>
        <taxon>Bacilli</taxon>
        <taxon>Bacillales</taxon>
        <taxon>Alicyclobacillaceae</taxon>
        <taxon>Alicyclobacillus</taxon>
    </lineage>
</organism>